<dbReference type="AlphaFoldDB" id="A0A9P4QKE4"/>
<dbReference type="EMBL" id="ML996447">
    <property type="protein sequence ID" value="KAF2726529.1"/>
    <property type="molecule type" value="Genomic_DNA"/>
</dbReference>
<organism evidence="2 3">
    <name type="scientific">Polyplosphaeria fusca</name>
    <dbReference type="NCBI Taxonomy" id="682080"/>
    <lineage>
        <taxon>Eukaryota</taxon>
        <taxon>Fungi</taxon>
        <taxon>Dikarya</taxon>
        <taxon>Ascomycota</taxon>
        <taxon>Pezizomycotina</taxon>
        <taxon>Dothideomycetes</taxon>
        <taxon>Pleosporomycetidae</taxon>
        <taxon>Pleosporales</taxon>
        <taxon>Tetraplosphaeriaceae</taxon>
        <taxon>Polyplosphaeria</taxon>
    </lineage>
</organism>
<reference evidence="2" key="1">
    <citation type="journal article" date="2020" name="Stud. Mycol.">
        <title>101 Dothideomycetes genomes: a test case for predicting lifestyles and emergence of pathogens.</title>
        <authorList>
            <person name="Haridas S."/>
            <person name="Albert R."/>
            <person name="Binder M."/>
            <person name="Bloem J."/>
            <person name="Labutti K."/>
            <person name="Salamov A."/>
            <person name="Andreopoulos B."/>
            <person name="Baker S."/>
            <person name="Barry K."/>
            <person name="Bills G."/>
            <person name="Bluhm B."/>
            <person name="Cannon C."/>
            <person name="Castanera R."/>
            <person name="Culley D."/>
            <person name="Daum C."/>
            <person name="Ezra D."/>
            <person name="Gonzalez J."/>
            <person name="Henrissat B."/>
            <person name="Kuo A."/>
            <person name="Liang C."/>
            <person name="Lipzen A."/>
            <person name="Lutzoni F."/>
            <person name="Magnuson J."/>
            <person name="Mondo S."/>
            <person name="Nolan M."/>
            <person name="Ohm R."/>
            <person name="Pangilinan J."/>
            <person name="Park H.-J."/>
            <person name="Ramirez L."/>
            <person name="Alfaro M."/>
            <person name="Sun H."/>
            <person name="Tritt A."/>
            <person name="Yoshinaga Y."/>
            <person name="Zwiers L.-H."/>
            <person name="Turgeon B."/>
            <person name="Goodwin S."/>
            <person name="Spatafora J."/>
            <person name="Crous P."/>
            <person name="Grigoriev I."/>
        </authorList>
    </citation>
    <scope>NUCLEOTIDE SEQUENCE</scope>
    <source>
        <strain evidence="2">CBS 125425</strain>
    </source>
</reference>
<evidence type="ECO:0000313" key="2">
    <source>
        <dbReference type="EMBL" id="KAF2726529.1"/>
    </source>
</evidence>
<feature type="compositionally biased region" description="Low complexity" evidence="1">
    <location>
        <begin position="254"/>
        <end position="274"/>
    </location>
</feature>
<comment type="caution">
    <text evidence="2">The sequence shown here is derived from an EMBL/GenBank/DDBJ whole genome shotgun (WGS) entry which is preliminary data.</text>
</comment>
<sequence>MSPQTVTVKLRDKDATPVTTKEFSIPVARVIQTSAYFRARLSSPSKHRDGIIRIDFPNFSVFEIYIEWLHTGNILTISALLDLRDPYRSKTRRAPEDMARLGYIDYLGAWFLGDWIKDTTFKDSVIDFIISKMNNGDGYPQQFVRALKPSIVNIVYMSEQPGNPIRKLLYAAISTFAEQDDVRMFVPGDTEAEEYPRIFVRELLVWQHRMQAGLRQQEEVRRKAEMASMRPLFSGFTEPNPKLGIPTSHVSWPSTDSETDTATSYATTTQSTYSGYPSTISSATSPAKRGLRLENEFAPSVARVPEKERANVILRWPRNREEYCFFHEHWYEGQLCRKHA</sequence>
<evidence type="ECO:0000256" key="1">
    <source>
        <dbReference type="SAM" id="MobiDB-lite"/>
    </source>
</evidence>
<proteinExistence type="predicted"/>
<evidence type="ECO:0000313" key="3">
    <source>
        <dbReference type="Proteomes" id="UP000799444"/>
    </source>
</evidence>
<evidence type="ECO:0008006" key="4">
    <source>
        <dbReference type="Google" id="ProtNLM"/>
    </source>
</evidence>
<gene>
    <name evidence="2" type="ORF">EJ04DRAFT_571184</name>
</gene>
<protein>
    <recommendedName>
        <fullName evidence="4">BTB domain-containing protein</fullName>
    </recommendedName>
</protein>
<dbReference type="Proteomes" id="UP000799444">
    <property type="component" value="Unassembled WGS sequence"/>
</dbReference>
<keyword evidence="3" id="KW-1185">Reference proteome</keyword>
<accession>A0A9P4QKE4</accession>
<name>A0A9P4QKE4_9PLEO</name>
<dbReference type="CDD" id="cd18186">
    <property type="entry name" value="BTB_POZ_ZBTB_KLHL-like"/>
    <property type="match status" value="1"/>
</dbReference>
<feature type="region of interest" description="Disordered" evidence="1">
    <location>
        <begin position="249"/>
        <end position="280"/>
    </location>
</feature>
<dbReference type="OrthoDB" id="3798073at2759"/>